<evidence type="ECO:0000259" key="1">
    <source>
        <dbReference type="Pfam" id="PF06985"/>
    </source>
</evidence>
<gene>
    <name evidence="2 4" type="ORF">BDZ99DRAFT_559338</name>
</gene>
<protein>
    <submittedName>
        <fullName evidence="2 4">Heterokaryon incompatibility</fullName>
    </submittedName>
</protein>
<dbReference type="Pfam" id="PF06985">
    <property type="entry name" value="HET"/>
    <property type="match status" value="1"/>
</dbReference>
<evidence type="ECO:0000313" key="4">
    <source>
        <dbReference type="RefSeq" id="XP_033578352.1"/>
    </source>
</evidence>
<feature type="domain" description="Heterokaryon incompatibility" evidence="1">
    <location>
        <begin position="1"/>
        <end position="150"/>
    </location>
</feature>
<proteinExistence type="predicted"/>
<sequence>AVSYCWGDKNDTTEVRCGDGTITIQFNLKAFLLPTRRKRNTTSMLWIDSICINQADPEERSAQVRKMRDIYQRATRTLIWLGPEGDESTGGLDFAERLCNAYLWDMKATKTPRMWPLRRLEFSTLWNKGWKPFFAPFDRPWFARSWIVQEAVVSEDA</sequence>
<evidence type="ECO:0000313" key="2">
    <source>
        <dbReference type="EMBL" id="KAF2811388.1"/>
    </source>
</evidence>
<dbReference type="PANTHER" id="PTHR24148:SF64">
    <property type="entry name" value="HETEROKARYON INCOMPATIBILITY DOMAIN-CONTAINING PROTEIN"/>
    <property type="match status" value="1"/>
</dbReference>
<reference evidence="4" key="3">
    <citation type="submission" date="2025-04" db="UniProtKB">
        <authorList>
            <consortium name="RefSeq"/>
        </authorList>
    </citation>
    <scope>IDENTIFICATION</scope>
    <source>
        <strain evidence="4">CBS 304.34</strain>
    </source>
</reference>
<dbReference type="OrthoDB" id="2157530at2759"/>
<organism evidence="2">
    <name type="scientific">Mytilinidion resinicola</name>
    <dbReference type="NCBI Taxonomy" id="574789"/>
    <lineage>
        <taxon>Eukaryota</taxon>
        <taxon>Fungi</taxon>
        <taxon>Dikarya</taxon>
        <taxon>Ascomycota</taxon>
        <taxon>Pezizomycotina</taxon>
        <taxon>Dothideomycetes</taxon>
        <taxon>Pleosporomycetidae</taxon>
        <taxon>Mytilinidiales</taxon>
        <taxon>Mytilinidiaceae</taxon>
        <taxon>Mytilinidion</taxon>
    </lineage>
</organism>
<dbReference type="Proteomes" id="UP000504636">
    <property type="component" value="Unplaced"/>
</dbReference>
<dbReference type="GeneID" id="54468146"/>
<dbReference type="InterPro" id="IPR010730">
    <property type="entry name" value="HET"/>
</dbReference>
<evidence type="ECO:0000313" key="3">
    <source>
        <dbReference type="Proteomes" id="UP000504636"/>
    </source>
</evidence>
<dbReference type="AlphaFoldDB" id="A0A6A6YS61"/>
<keyword evidence="3" id="KW-1185">Reference proteome</keyword>
<dbReference type="PANTHER" id="PTHR24148">
    <property type="entry name" value="ANKYRIN REPEAT DOMAIN-CONTAINING PROTEIN 39 HOMOLOG-RELATED"/>
    <property type="match status" value="1"/>
</dbReference>
<dbReference type="EMBL" id="MU003698">
    <property type="protein sequence ID" value="KAF2811388.1"/>
    <property type="molecule type" value="Genomic_DNA"/>
</dbReference>
<reference evidence="2 4" key="1">
    <citation type="journal article" date="2020" name="Stud. Mycol.">
        <title>101 Dothideomycetes genomes: a test case for predicting lifestyles and emergence of pathogens.</title>
        <authorList>
            <person name="Haridas S."/>
            <person name="Albert R."/>
            <person name="Binder M."/>
            <person name="Bloem J."/>
            <person name="Labutti K."/>
            <person name="Salamov A."/>
            <person name="Andreopoulos B."/>
            <person name="Baker S."/>
            <person name="Barry K."/>
            <person name="Bills G."/>
            <person name="Bluhm B."/>
            <person name="Cannon C."/>
            <person name="Castanera R."/>
            <person name="Culley D."/>
            <person name="Daum C."/>
            <person name="Ezra D."/>
            <person name="Gonzalez J."/>
            <person name="Henrissat B."/>
            <person name="Kuo A."/>
            <person name="Liang C."/>
            <person name="Lipzen A."/>
            <person name="Lutzoni F."/>
            <person name="Magnuson J."/>
            <person name="Mondo S."/>
            <person name="Nolan M."/>
            <person name="Ohm R."/>
            <person name="Pangilinan J."/>
            <person name="Park H.-J."/>
            <person name="Ramirez L."/>
            <person name="Alfaro M."/>
            <person name="Sun H."/>
            <person name="Tritt A."/>
            <person name="Yoshinaga Y."/>
            <person name="Zwiers L.-H."/>
            <person name="Turgeon B."/>
            <person name="Goodwin S."/>
            <person name="Spatafora J."/>
            <person name="Crous P."/>
            <person name="Grigoriev I."/>
        </authorList>
    </citation>
    <scope>NUCLEOTIDE SEQUENCE</scope>
    <source>
        <strain evidence="2 4">CBS 304.34</strain>
    </source>
</reference>
<feature type="non-terminal residue" evidence="2">
    <location>
        <position position="1"/>
    </location>
</feature>
<accession>A0A6A6YS61</accession>
<name>A0A6A6YS61_9PEZI</name>
<reference evidence="4" key="2">
    <citation type="submission" date="2020-04" db="EMBL/GenBank/DDBJ databases">
        <authorList>
            <consortium name="NCBI Genome Project"/>
        </authorList>
    </citation>
    <scope>NUCLEOTIDE SEQUENCE</scope>
    <source>
        <strain evidence="4">CBS 304.34</strain>
    </source>
</reference>
<dbReference type="InterPro" id="IPR052895">
    <property type="entry name" value="HetReg/Transcr_Mod"/>
</dbReference>
<dbReference type="RefSeq" id="XP_033578352.1">
    <property type="nucleotide sequence ID" value="XM_033727253.1"/>
</dbReference>